<dbReference type="PANTHER" id="PTHR45626">
    <property type="entry name" value="TRANSCRIPTION TERMINATION FACTOR 2-RELATED"/>
    <property type="match status" value="1"/>
</dbReference>
<dbReference type="InterPro" id="IPR001650">
    <property type="entry name" value="Helicase_C-like"/>
</dbReference>
<dbReference type="Pfam" id="PF00176">
    <property type="entry name" value="SNF2-rel_dom"/>
    <property type="match status" value="1"/>
</dbReference>
<feature type="compositionally biased region" description="Basic and acidic residues" evidence="16">
    <location>
        <begin position="1025"/>
        <end position="1034"/>
    </location>
</feature>
<feature type="compositionally biased region" description="Basic and acidic residues" evidence="16">
    <location>
        <begin position="262"/>
        <end position="277"/>
    </location>
</feature>
<keyword evidence="8" id="KW-0067">ATP-binding</keyword>
<dbReference type="Gene3D" id="3.40.50.300">
    <property type="entry name" value="P-loop containing nucleotide triphosphate hydrolases"/>
    <property type="match status" value="1"/>
</dbReference>
<dbReference type="InterPro" id="IPR014001">
    <property type="entry name" value="Helicase_ATP-bd"/>
</dbReference>
<feature type="compositionally biased region" description="Basic and acidic residues" evidence="16">
    <location>
        <begin position="816"/>
        <end position="828"/>
    </location>
</feature>
<feature type="compositionally biased region" description="Basic and acidic residues" evidence="16">
    <location>
        <begin position="221"/>
        <end position="249"/>
    </location>
</feature>
<feature type="compositionally biased region" description="Basic and acidic residues" evidence="16">
    <location>
        <begin position="123"/>
        <end position="139"/>
    </location>
</feature>
<dbReference type="InterPro" id="IPR038718">
    <property type="entry name" value="SNF2-like_sf"/>
</dbReference>
<dbReference type="InterPro" id="IPR049730">
    <property type="entry name" value="SNF2/RAD54-like_C"/>
</dbReference>
<evidence type="ECO:0000313" key="20">
    <source>
        <dbReference type="Proteomes" id="UP001186944"/>
    </source>
</evidence>
<evidence type="ECO:0000313" key="19">
    <source>
        <dbReference type="EMBL" id="KAK3095192.1"/>
    </source>
</evidence>
<keyword evidence="5" id="KW-0547">Nucleotide-binding</keyword>
<dbReference type="FunFam" id="3.40.50.10810:FF:000043">
    <property type="entry name" value="Transcription termination factor 2"/>
    <property type="match status" value="1"/>
</dbReference>
<comment type="subcellular location">
    <subcellularLocation>
        <location evidence="1">Nucleus</location>
    </subcellularLocation>
</comment>
<keyword evidence="11" id="KW-0804">Transcription</keyword>
<keyword evidence="4" id="KW-0597">Phosphoprotein</keyword>
<evidence type="ECO:0000256" key="9">
    <source>
        <dbReference type="ARBA" id="ARBA00023015"/>
    </source>
</evidence>
<feature type="compositionally biased region" description="Acidic residues" evidence="16">
    <location>
        <begin position="367"/>
        <end position="379"/>
    </location>
</feature>
<evidence type="ECO:0000256" key="3">
    <source>
        <dbReference type="ARBA" id="ARBA00022472"/>
    </source>
</evidence>
<feature type="region of interest" description="Disordered" evidence="16">
    <location>
        <begin position="184"/>
        <end position="418"/>
    </location>
</feature>
<feature type="compositionally biased region" description="Basic and acidic residues" evidence="16">
    <location>
        <begin position="148"/>
        <end position="164"/>
    </location>
</feature>
<evidence type="ECO:0000256" key="13">
    <source>
        <dbReference type="ARBA" id="ARBA00070113"/>
    </source>
</evidence>
<keyword evidence="20" id="KW-1185">Reference proteome</keyword>
<keyword evidence="3" id="KW-0806">Transcription termination</keyword>
<dbReference type="SMART" id="SM00487">
    <property type="entry name" value="DEXDc"/>
    <property type="match status" value="1"/>
</dbReference>
<feature type="compositionally biased region" description="Basic and acidic residues" evidence="16">
    <location>
        <begin position="331"/>
        <end position="342"/>
    </location>
</feature>
<reference evidence="19" key="1">
    <citation type="submission" date="2019-08" db="EMBL/GenBank/DDBJ databases">
        <title>The improved chromosome-level genome for the pearl oyster Pinctada fucata martensii using PacBio sequencing and Hi-C.</title>
        <authorList>
            <person name="Zheng Z."/>
        </authorList>
    </citation>
    <scope>NUCLEOTIDE SEQUENCE</scope>
    <source>
        <strain evidence="19">ZZ-2019</strain>
        <tissue evidence="19">Adductor muscle</tissue>
    </source>
</reference>
<dbReference type="GO" id="GO:0005737">
    <property type="term" value="C:cytoplasm"/>
    <property type="evidence" value="ECO:0007669"/>
    <property type="project" value="UniProtKB-ARBA"/>
</dbReference>
<dbReference type="InterPro" id="IPR000330">
    <property type="entry name" value="SNF2_N"/>
</dbReference>
<feature type="compositionally biased region" description="Gly residues" evidence="16">
    <location>
        <begin position="1009"/>
        <end position="1018"/>
    </location>
</feature>
<dbReference type="GO" id="GO:0005634">
    <property type="term" value="C:nucleus"/>
    <property type="evidence" value="ECO:0007669"/>
    <property type="project" value="UniProtKB-SubCell"/>
</dbReference>
<evidence type="ECO:0000259" key="17">
    <source>
        <dbReference type="PROSITE" id="PS51192"/>
    </source>
</evidence>
<evidence type="ECO:0000256" key="6">
    <source>
        <dbReference type="ARBA" id="ARBA00022801"/>
    </source>
</evidence>
<proteinExistence type="inferred from homology"/>
<sequence length="1282" mass="143049">MDGVRILIEFNSNDKYSYRKLQRQMRYGISTRLERLEKNEFLRRTPELCTLRRTSIPVVPCPQHPDNIVDLQTVARGSQTGEERQFYRCKGRPEGKSFCGSFQVQKKSQNSSKSDKALKDYNYQHEGKGHDGDKSEQKKVGSSNVVTTDKKQSRKDGSMTEKSETGNNEQLTENLANLSLDEGHHSKEKMADERSSQSKGWKLKLKKQGEETKSNSSPLSDEEKKIMENRSDSAKSVPDKEPTSVRSKTDVQNSKVISPDNRSPEAEREISNSKYRDISNTSSSSDNSSDHISDSGTPSPSHKYAGISNIRIKKKSPQKNEPLDCNVPLAERIRMKSGESGRSESSSSIGSISSAKSPDPGKNRDDDVIDLISDDDSDEDLPKITRPKSPEEQVKRYSPPASLANVPAQKSNPINDSGFVQASSLLGNGGTTVTTQSQQPVKGLTPAEQWQLEQDIANRNSLMNQLQRQKNVIATVKMSSLPDHGEKLRKQIDDLERAINKLSGRIRNLQAKGSGNPTVPSVQAQTTSTAPVSSSQQQVYKVYSKGPNGETKLIQVIQPGANPLQNLQVPITAMSGTQGSHHVPHNPMNLKQTSILPHAQTIPPHILQQLYAANPQAMTLYGGRMTAARLREVGSVTKEAIEKLHKQLETIPDENTETEDPTGLKVDLMMHQRQALSWLIWRERQHPPGGILADDMGLGKTLTMISLVLKQRQLKETGEEKEAWLNRDKQLDKLGKDLVKSNGTLVICPASLIHQWNSEIERRVKPGRLKVLLYHGQNREKNILKLADNDIVLTTYNLVGKEVGAADVDADAPASEEDKVKVEGDKDKPTAEPTLLRIAWERIILDEAHNIKNRKSLSAMAACRLRANYRWALTGTPIQNELLDLYSLLRFLRCSPFDEYKVWKRQVETGKASGSDRLNVLVKCLLLRRTKGQINKAGKPLVALPSKSANTYEIDLSKEERAVYNRLFSQSRSVLKEYLKQHEDKELGVSSKQPDINPFRERSSDAPGQGAGGGGGSQMAGYGRSPEEAGGEGRKKTGQMVLVMLLRLRQCCCHLSLMKDAFDEETVDTEGLELDLVDQMKDLLLDDGDKPSEVKLTKDSVMFDRSSISSKMKAVMDKIDVIRSQKDKQKCVIVSQWTKMLDIVGHHLTRSRIRYNVIQGSVSAKKRNEMVEEFNTDPRGVEVMLVSLRAGGVGLNLIGGNHLFLLDQHWNPALEDQACDRIYRVGQKRDVFIHRFLCKDTVEEKIVALQKRKQTLAHNVLTGSGAKTSKLTLDDLRMIFGV</sequence>
<keyword evidence="9" id="KW-0805">Transcription regulation</keyword>
<feature type="compositionally biased region" description="Basic and acidic residues" evidence="16">
    <location>
        <begin position="380"/>
        <end position="395"/>
    </location>
</feature>
<dbReference type="GO" id="GO:0008094">
    <property type="term" value="F:ATP-dependent activity, acting on DNA"/>
    <property type="evidence" value="ECO:0007669"/>
    <property type="project" value="UniProtKB-ARBA"/>
</dbReference>
<feature type="compositionally biased region" description="Basic and acidic residues" evidence="16">
    <location>
        <begin position="184"/>
        <end position="196"/>
    </location>
</feature>
<accession>A0AA89C579</accession>
<feature type="compositionally biased region" description="Low complexity" evidence="16">
    <location>
        <begin position="278"/>
        <end position="287"/>
    </location>
</feature>
<dbReference type="GO" id="GO:0003677">
    <property type="term" value="F:DNA binding"/>
    <property type="evidence" value="ECO:0007669"/>
    <property type="project" value="UniProtKB-KW"/>
</dbReference>
<organism evidence="19 20">
    <name type="scientific">Pinctada imbricata</name>
    <name type="common">Atlantic pearl-oyster</name>
    <name type="synonym">Pinctada martensii</name>
    <dbReference type="NCBI Taxonomy" id="66713"/>
    <lineage>
        <taxon>Eukaryota</taxon>
        <taxon>Metazoa</taxon>
        <taxon>Spiralia</taxon>
        <taxon>Lophotrochozoa</taxon>
        <taxon>Mollusca</taxon>
        <taxon>Bivalvia</taxon>
        <taxon>Autobranchia</taxon>
        <taxon>Pteriomorphia</taxon>
        <taxon>Pterioida</taxon>
        <taxon>Pterioidea</taxon>
        <taxon>Pteriidae</taxon>
        <taxon>Pinctada</taxon>
    </lineage>
</organism>
<feature type="region of interest" description="Disordered" evidence="16">
    <location>
        <begin position="809"/>
        <end position="828"/>
    </location>
</feature>
<dbReference type="InterPro" id="IPR050628">
    <property type="entry name" value="SNF2_RAD54_helicase_TF"/>
</dbReference>
<feature type="region of interest" description="Disordered" evidence="16">
    <location>
        <begin position="123"/>
        <end position="171"/>
    </location>
</feature>
<dbReference type="Gene3D" id="3.40.50.10810">
    <property type="entry name" value="Tandem AAA-ATPase domain"/>
    <property type="match status" value="1"/>
</dbReference>
<evidence type="ECO:0000256" key="12">
    <source>
        <dbReference type="ARBA" id="ARBA00023242"/>
    </source>
</evidence>
<protein>
    <recommendedName>
        <fullName evidence="13">Transcription termination factor 2</fullName>
    </recommendedName>
    <alternativeName>
        <fullName evidence="15">RNA polymerase II termination factor</fullName>
    </alternativeName>
    <alternativeName>
        <fullName evidence="14">Transcription release factor 2</fullName>
    </alternativeName>
</protein>
<evidence type="ECO:0000256" key="2">
    <source>
        <dbReference type="ARBA" id="ARBA00007025"/>
    </source>
</evidence>
<dbReference type="SMART" id="SM00490">
    <property type="entry name" value="HELICc"/>
    <property type="match status" value="1"/>
</dbReference>
<evidence type="ECO:0000256" key="16">
    <source>
        <dbReference type="SAM" id="MobiDB-lite"/>
    </source>
</evidence>
<evidence type="ECO:0000256" key="10">
    <source>
        <dbReference type="ARBA" id="ARBA00023125"/>
    </source>
</evidence>
<dbReference type="PANTHER" id="PTHR45626:SF50">
    <property type="entry name" value="TRANSCRIPTION TERMINATION FACTOR 2"/>
    <property type="match status" value="1"/>
</dbReference>
<dbReference type="Pfam" id="PF00271">
    <property type="entry name" value="Helicase_C"/>
    <property type="match status" value="1"/>
</dbReference>
<evidence type="ECO:0000256" key="8">
    <source>
        <dbReference type="ARBA" id="ARBA00022840"/>
    </source>
</evidence>
<dbReference type="SUPFAM" id="SSF52540">
    <property type="entry name" value="P-loop containing nucleoside triphosphate hydrolases"/>
    <property type="match status" value="2"/>
</dbReference>
<keyword evidence="6" id="KW-0378">Hydrolase</keyword>
<keyword evidence="10" id="KW-0238">DNA-binding</keyword>
<feature type="compositionally biased region" description="Low complexity" evidence="16">
    <location>
        <begin position="343"/>
        <end position="354"/>
    </location>
</feature>
<evidence type="ECO:0000256" key="11">
    <source>
        <dbReference type="ARBA" id="ARBA00023163"/>
    </source>
</evidence>
<dbReference type="GO" id="GO:0006353">
    <property type="term" value="P:DNA-templated transcription termination"/>
    <property type="evidence" value="ECO:0007669"/>
    <property type="project" value="UniProtKB-KW"/>
</dbReference>
<comment type="similarity">
    <text evidence="2">Belongs to the SNF2/RAD54 helicase family.</text>
</comment>
<dbReference type="CDD" id="cd18793">
    <property type="entry name" value="SF2_C_SNF"/>
    <property type="match status" value="1"/>
</dbReference>
<feature type="domain" description="Helicase C-terminal" evidence="18">
    <location>
        <begin position="1114"/>
        <end position="1277"/>
    </location>
</feature>
<dbReference type="Proteomes" id="UP001186944">
    <property type="component" value="Unassembled WGS sequence"/>
</dbReference>
<dbReference type="GO" id="GO:0005524">
    <property type="term" value="F:ATP binding"/>
    <property type="evidence" value="ECO:0007669"/>
    <property type="project" value="UniProtKB-KW"/>
</dbReference>
<feature type="region of interest" description="Disordered" evidence="16">
    <location>
        <begin position="985"/>
        <end position="1034"/>
    </location>
</feature>
<feature type="domain" description="Helicase ATP-binding" evidence="17">
    <location>
        <begin position="681"/>
        <end position="895"/>
    </location>
</feature>
<evidence type="ECO:0000256" key="1">
    <source>
        <dbReference type="ARBA" id="ARBA00004123"/>
    </source>
</evidence>
<evidence type="ECO:0000256" key="7">
    <source>
        <dbReference type="ARBA" id="ARBA00022806"/>
    </source>
</evidence>
<dbReference type="PROSITE" id="PS51194">
    <property type="entry name" value="HELICASE_CTER"/>
    <property type="match status" value="1"/>
</dbReference>
<evidence type="ECO:0000256" key="15">
    <source>
        <dbReference type="ARBA" id="ARBA00082628"/>
    </source>
</evidence>
<comment type="caution">
    <text evidence="19">The sequence shown here is derived from an EMBL/GenBank/DDBJ whole genome shotgun (WGS) entry which is preliminary data.</text>
</comment>
<dbReference type="GO" id="GO:0016787">
    <property type="term" value="F:hydrolase activity"/>
    <property type="evidence" value="ECO:0007669"/>
    <property type="project" value="UniProtKB-KW"/>
</dbReference>
<gene>
    <name evidence="19" type="ORF">FSP39_011239</name>
</gene>
<dbReference type="GO" id="GO:0004386">
    <property type="term" value="F:helicase activity"/>
    <property type="evidence" value="ECO:0007669"/>
    <property type="project" value="UniProtKB-KW"/>
</dbReference>
<dbReference type="GO" id="GO:0006281">
    <property type="term" value="P:DNA repair"/>
    <property type="evidence" value="ECO:0007669"/>
    <property type="project" value="TreeGrafter"/>
</dbReference>
<evidence type="ECO:0000256" key="5">
    <source>
        <dbReference type="ARBA" id="ARBA00022741"/>
    </source>
</evidence>
<dbReference type="InterPro" id="IPR027417">
    <property type="entry name" value="P-loop_NTPase"/>
</dbReference>
<evidence type="ECO:0000256" key="4">
    <source>
        <dbReference type="ARBA" id="ARBA00022553"/>
    </source>
</evidence>
<dbReference type="EMBL" id="VSWD01000008">
    <property type="protein sequence ID" value="KAK3095192.1"/>
    <property type="molecule type" value="Genomic_DNA"/>
</dbReference>
<evidence type="ECO:0000256" key="14">
    <source>
        <dbReference type="ARBA" id="ARBA00079067"/>
    </source>
</evidence>
<keyword evidence="7" id="KW-0347">Helicase</keyword>
<feature type="compositionally biased region" description="Polar residues" evidence="16">
    <location>
        <begin position="408"/>
        <end position="418"/>
    </location>
</feature>
<evidence type="ECO:0000259" key="18">
    <source>
        <dbReference type="PROSITE" id="PS51194"/>
    </source>
</evidence>
<feature type="region of interest" description="Disordered" evidence="16">
    <location>
        <begin position="509"/>
        <end position="533"/>
    </location>
</feature>
<feature type="compositionally biased region" description="Polar residues" evidence="16">
    <location>
        <begin position="511"/>
        <end position="531"/>
    </location>
</feature>
<name>A0AA89C579_PINIB</name>
<dbReference type="PROSITE" id="PS51192">
    <property type="entry name" value="HELICASE_ATP_BIND_1"/>
    <property type="match status" value="1"/>
</dbReference>
<keyword evidence="12" id="KW-0539">Nucleus</keyword>